<feature type="signal peptide" evidence="2">
    <location>
        <begin position="1"/>
        <end position="20"/>
    </location>
</feature>
<feature type="compositionally biased region" description="Acidic residues" evidence="1">
    <location>
        <begin position="42"/>
        <end position="52"/>
    </location>
</feature>
<name>A0A1M7Q822_9BACI</name>
<sequence>MKKKLLLLLMLLVTSILIIACNGDEDTVGEDSEGTDNGSGEESNDEGSASEEEVEIRFAWWGNTERDKKYNEILDLYEEQNPNVTIIREPSTWNDYWPKLSTQVAGGNAPDIFGLHLLLYGNEYFTKDVIEPLDSYVDQGLVSLEGWDQSVLDAGTYNGDLLALAKGVTIQALITNKSKIEGLGLDAPPAEISYEDFKDYAATAAEALPDGEYVTVDPTLIGEHGIEMWVRQQGGSLLTPDGSALGFEKEHLTEYWQYWAEMREMGAVPPANISAEQAGVPEESTLFAQGKQLFQDRPTNQAKMFADLLGDAELAITRYPVMEDGEFRGGEQLQVPAIVMSQNSDVKEEAAKLLSFFVNDLEATKIYSAENGLPGTEPVRENLEGSLHPMDQKAVEHMNLVTEDIPKTTIRPEGAVQITELYQSYSEQVAFEQMTIDEAVDAFFEEAATILGQ</sequence>
<dbReference type="Pfam" id="PF13416">
    <property type="entry name" value="SBP_bac_8"/>
    <property type="match status" value="1"/>
</dbReference>
<dbReference type="PROSITE" id="PS51257">
    <property type="entry name" value="PROKAR_LIPOPROTEIN"/>
    <property type="match status" value="1"/>
</dbReference>
<protein>
    <submittedName>
        <fullName evidence="3">Carbohydrate ABC transporter substrate-binding protein, CUT1 family</fullName>
    </submittedName>
</protein>
<dbReference type="STRING" id="1027249.SAMN05216179_2897"/>
<dbReference type="InterPro" id="IPR006059">
    <property type="entry name" value="SBP"/>
</dbReference>
<evidence type="ECO:0000256" key="2">
    <source>
        <dbReference type="SAM" id="SignalP"/>
    </source>
</evidence>
<dbReference type="PANTHER" id="PTHR43649">
    <property type="entry name" value="ARABINOSE-BINDING PROTEIN-RELATED"/>
    <property type="match status" value="1"/>
</dbReference>
<dbReference type="OrthoDB" id="7918484at2"/>
<dbReference type="RefSeq" id="WP_073202562.1">
    <property type="nucleotide sequence ID" value="NZ_FRCZ01000006.1"/>
</dbReference>
<keyword evidence="4" id="KW-1185">Reference proteome</keyword>
<gene>
    <name evidence="3" type="ORF">SAMN05216179_2897</name>
</gene>
<dbReference type="AlphaFoldDB" id="A0A1M7Q822"/>
<dbReference type="InterPro" id="IPR050490">
    <property type="entry name" value="Bact_solute-bd_prot1"/>
</dbReference>
<evidence type="ECO:0000256" key="1">
    <source>
        <dbReference type="SAM" id="MobiDB-lite"/>
    </source>
</evidence>
<proteinExistence type="predicted"/>
<dbReference type="Gene3D" id="3.40.190.10">
    <property type="entry name" value="Periplasmic binding protein-like II"/>
    <property type="match status" value="2"/>
</dbReference>
<keyword evidence="2" id="KW-0732">Signal</keyword>
<accession>A0A1M7Q822</accession>
<evidence type="ECO:0000313" key="3">
    <source>
        <dbReference type="EMBL" id="SHN26766.1"/>
    </source>
</evidence>
<organism evidence="3 4">
    <name type="scientific">Gracilibacillus kekensis</name>
    <dbReference type="NCBI Taxonomy" id="1027249"/>
    <lineage>
        <taxon>Bacteria</taxon>
        <taxon>Bacillati</taxon>
        <taxon>Bacillota</taxon>
        <taxon>Bacilli</taxon>
        <taxon>Bacillales</taxon>
        <taxon>Bacillaceae</taxon>
        <taxon>Gracilibacillus</taxon>
    </lineage>
</organism>
<dbReference type="PANTHER" id="PTHR43649:SF11">
    <property type="entry name" value="ABC TRANSPORTER SUBSTRATE-BINDING PROTEIN YESO-RELATED"/>
    <property type="match status" value="1"/>
</dbReference>
<feature type="region of interest" description="Disordered" evidence="1">
    <location>
        <begin position="27"/>
        <end position="52"/>
    </location>
</feature>
<feature type="chain" id="PRO_5039390562" evidence="2">
    <location>
        <begin position="21"/>
        <end position="453"/>
    </location>
</feature>
<dbReference type="EMBL" id="FRCZ01000006">
    <property type="protein sequence ID" value="SHN26766.1"/>
    <property type="molecule type" value="Genomic_DNA"/>
</dbReference>
<reference evidence="3 4" key="1">
    <citation type="submission" date="2016-11" db="EMBL/GenBank/DDBJ databases">
        <authorList>
            <person name="Jaros S."/>
            <person name="Januszkiewicz K."/>
            <person name="Wedrychowicz H."/>
        </authorList>
    </citation>
    <scope>NUCLEOTIDE SEQUENCE [LARGE SCALE GENOMIC DNA]</scope>
    <source>
        <strain evidence="3 4">CGMCC 1.10681</strain>
    </source>
</reference>
<evidence type="ECO:0000313" key="4">
    <source>
        <dbReference type="Proteomes" id="UP000184184"/>
    </source>
</evidence>
<dbReference type="SUPFAM" id="SSF53850">
    <property type="entry name" value="Periplasmic binding protein-like II"/>
    <property type="match status" value="1"/>
</dbReference>
<dbReference type="Proteomes" id="UP000184184">
    <property type="component" value="Unassembled WGS sequence"/>
</dbReference>